<dbReference type="GO" id="GO:0016757">
    <property type="term" value="F:glycosyltransferase activity"/>
    <property type="evidence" value="ECO:0007669"/>
    <property type="project" value="UniProtKB-KW"/>
</dbReference>
<dbReference type="EC" id="2.4.1.-" evidence="2"/>
<name>A0A1W1C355_9ZZZZ</name>
<dbReference type="SUPFAM" id="SSF53756">
    <property type="entry name" value="UDP-Glycosyltransferase/glycogen phosphorylase"/>
    <property type="match status" value="1"/>
</dbReference>
<feature type="domain" description="Glycosyl transferase family 1" evidence="1">
    <location>
        <begin position="185"/>
        <end position="298"/>
    </location>
</feature>
<sequence length="366" mass="42686">MKILHISNARRLTHGQRMQLKAEYDAAKNLENVTWDILAFHTETPVYDFERKIPSFFSGLFLRKLYSWISILRVYKQYDIILERKLPLDLFNMFFGWFVPNRLTIHHAKEVAEMKILRKGWKGVLASKIEHLSGLINSKQILGYIGVTKEIASYENIINKTSLPELLYPNGIDTQKISLIEDEREEHLNIVFMSGSFNPWHGLDLLLNAIEKDKELIIKNKLTIHLIGKLNKEQLHEIDKINQNNNFIIVHGHLNLEQYQNILKKCDFGIGSLAMFRERLNEGATLKVREYLASGIPVYSGHKDTALPEDFPFYFYDPTVNITNMIEFGLKMRKTARDEVRLEAIPYIEKENIMKNLINKLKELGK</sequence>
<dbReference type="AlphaFoldDB" id="A0A1W1C355"/>
<evidence type="ECO:0000313" key="2">
    <source>
        <dbReference type="EMBL" id="SFV60157.1"/>
    </source>
</evidence>
<reference evidence="2" key="1">
    <citation type="submission" date="2016-10" db="EMBL/GenBank/DDBJ databases">
        <authorList>
            <person name="de Groot N.N."/>
        </authorList>
    </citation>
    <scope>NUCLEOTIDE SEQUENCE</scope>
</reference>
<evidence type="ECO:0000259" key="1">
    <source>
        <dbReference type="Pfam" id="PF00534"/>
    </source>
</evidence>
<proteinExistence type="predicted"/>
<dbReference type="Pfam" id="PF00534">
    <property type="entry name" value="Glycos_transf_1"/>
    <property type="match status" value="1"/>
</dbReference>
<protein>
    <submittedName>
        <fullName evidence="2">Glycosyltransferase</fullName>
        <ecNumber evidence="2">2.4.1.-</ecNumber>
    </submittedName>
</protein>
<gene>
    <name evidence="2" type="ORF">MNB_SV-3-698</name>
</gene>
<dbReference type="EMBL" id="FPHI01000021">
    <property type="protein sequence ID" value="SFV60157.1"/>
    <property type="molecule type" value="Genomic_DNA"/>
</dbReference>
<dbReference type="Gene3D" id="3.40.50.2000">
    <property type="entry name" value="Glycogen Phosphorylase B"/>
    <property type="match status" value="1"/>
</dbReference>
<keyword evidence="2" id="KW-0328">Glycosyltransferase</keyword>
<keyword evidence="2" id="KW-0808">Transferase</keyword>
<dbReference type="InterPro" id="IPR001296">
    <property type="entry name" value="Glyco_trans_1"/>
</dbReference>
<organism evidence="2">
    <name type="scientific">hydrothermal vent metagenome</name>
    <dbReference type="NCBI Taxonomy" id="652676"/>
    <lineage>
        <taxon>unclassified sequences</taxon>
        <taxon>metagenomes</taxon>
        <taxon>ecological metagenomes</taxon>
    </lineage>
</organism>
<accession>A0A1W1C355</accession>